<reference evidence="2" key="1">
    <citation type="submission" date="2022-05" db="EMBL/GenBank/DDBJ databases">
        <title>Draft genome sequence of Clostridium tertium strain CP3 isolated from Peru.</title>
        <authorList>
            <person name="Hurtado R."/>
            <person name="Lima L."/>
            <person name="Sousa T."/>
            <person name="Jaiswal A.K."/>
            <person name="Tiwari S."/>
            <person name="Maturrano L."/>
            <person name="Brenig B."/>
            <person name="Azevedo V."/>
        </authorList>
    </citation>
    <scope>NUCLEOTIDE SEQUENCE</scope>
    <source>
        <strain evidence="2">CP3</strain>
    </source>
</reference>
<organism evidence="2 3">
    <name type="scientific">Clostridium tertium</name>
    <dbReference type="NCBI Taxonomy" id="1559"/>
    <lineage>
        <taxon>Bacteria</taxon>
        <taxon>Bacillati</taxon>
        <taxon>Bacillota</taxon>
        <taxon>Clostridia</taxon>
        <taxon>Eubacteriales</taxon>
        <taxon>Clostridiaceae</taxon>
        <taxon>Clostridium</taxon>
    </lineage>
</organism>
<protein>
    <submittedName>
        <fullName evidence="2">Endonuclease/exonuclease/phosphatase family protein</fullName>
    </submittedName>
</protein>
<name>A0A9X3XN86_9CLOT</name>
<dbReference type="PANTHER" id="PTHR12121:SF36">
    <property type="entry name" value="ENDONUCLEASE_EXONUCLEASE_PHOSPHATASE DOMAIN-CONTAINING PROTEIN"/>
    <property type="match status" value="1"/>
</dbReference>
<dbReference type="SUPFAM" id="SSF56219">
    <property type="entry name" value="DNase I-like"/>
    <property type="match status" value="1"/>
</dbReference>
<dbReference type="EMBL" id="JAMRYU010000013">
    <property type="protein sequence ID" value="MDC4241139.1"/>
    <property type="molecule type" value="Genomic_DNA"/>
</dbReference>
<keyword evidence="2" id="KW-0378">Hydrolase</keyword>
<evidence type="ECO:0000313" key="3">
    <source>
        <dbReference type="Proteomes" id="UP001141183"/>
    </source>
</evidence>
<dbReference type="Proteomes" id="UP001141183">
    <property type="component" value="Unassembled WGS sequence"/>
</dbReference>
<keyword evidence="2" id="KW-0255">Endonuclease</keyword>
<evidence type="ECO:0000313" key="2">
    <source>
        <dbReference type="EMBL" id="MDC4241139.1"/>
    </source>
</evidence>
<gene>
    <name evidence="2" type="ORF">NE398_13305</name>
</gene>
<dbReference type="Gene3D" id="3.60.10.10">
    <property type="entry name" value="Endonuclease/exonuclease/phosphatase"/>
    <property type="match status" value="1"/>
</dbReference>
<dbReference type="AlphaFoldDB" id="A0A9X3XN86"/>
<dbReference type="GO" id="GO:0000175">
    <property type="term" value="F:3'-5'-RNA exonuclease activity"/>
    <property type="evidence" value="ECO:0007669"/>
    <property type="project" value="TreeGrafter"/>
</dbReference>
<comment type="caution">
    <text evidence="2">The sequence shown here is derived from an EMBL/GenBank/DDBJ whole genome shotgun (WGS) entry which is preliminary data.</text>
</comment>
<dbReference type="CDD" id="cd09083">
    <property type="entry name" value="EEP-1"/>
    <property type="match status" value="1"/>
</dbReference>
<sequence length="265" mass="31004">MKVMTFNLRTDFLLDINNRWNKRKEIVYDILNNNDCDIIGVQELNNKMFKDISKEAPGYNIIGNPRSLKYFIERNDILVSKKHKILEYSTFWLSEDPEKIGSAIWYSVYPRICTTALIRLNDGNIVRVYNTHLDFLLSKAREYGLKKIGEYMDKQHEKDNYPAILMGDFNASPTSKAIKNFSEGKYSSKKFIAVQDHKKEIYNMSTMSKFKGNKKGLHIDYIFVTEEFKVLDTEILEYNKNGKYPSDHYPMIAKLDINKNANTSK</sequence>
<dbReference type="RefSeq" id="WP_142690261.1">
    <property type="nucleotide sequence ID" value="NZ_CAJMCA010000215.1"/>
</dbReference>
<keyword evidence="2" id="KW-0540">Nuclease</keyword>
<accession>A0A9X3XN86</accession>
<feature type="domain" description="Endonuclease/exonuclease/phosphatase" evidence="1">
    <location>
        <begin position="4"/>
        <end position="248"/>
    </location>
</feature>
<dbReference type="PANTHER" id="PTHR12121">
    <property type="entry name" value="CARBON CATABOLITE REPRESSOR PROTEIN 4"/>
    <property type="match status" value="1"/>
</dbReference>
<dbReference type="GO" id="GO:0004519">
    <property type="term" value="F:endonuclease activity"/>
    <property type="evidence" value="ECO:0007669"/>
    <property type="project" value="UniProtKB-KW"/>
</dbReference>
<dbReference type="InterPro" id="IPR005135">
    <property type="entry name" value="Endo/exonuclease/phosphatase"/>
</dbReference>
<evidence type="ECO:0000259" key="1">
    <source>
        <dbReference type="Pfam" id="PF03372"/>
    </source>
</evidence>
<dbReference type="InterPro" id="IPR036691">
    <property type="entry name" value="Endo/exonu/phosph_ase_sf"/>
</dbReference>
<proteinExistence type="predicted"/>
<keyword evidence="3" id="KW-1185">Reference proteome</keyword>
<dbReference type="Pfam" id="PF03372">
    <property type="entry name" value="Exo_endo_phos"/>
    <property type="match status" value="1"/>
</dbReference>
<dbReference type="InterPro" id="IPR050410">
    <property type="entry name" value="CCR4/nocturin_mRNA_transcr"/>
</dbReference>